<gene>
    <name evidence="4" type="ORF">PODLI_1B016188</name>
</gene>
<reference evidence="4" key="1">
    <citation type="submission" date="2022-12" db="EMBL/GenBank/DDBJ databases">
        <authorList>
            <person name="Alioto T."/>
            <person name="Alioto T."/>
            <person name="Gomez Garrido J."/>
        </authorList>
    </citation>
    <scope>NUCLEOTIDE SEQUENCE</scope>
</reference>
<evidence type="ECO:0000259" key="3">
    <source>
        <dbReference type="PROSITE" id="PS50994"/>
    </source>
</evidence>
<dbReference type="PANTHER" id="PTHR37984">
    <property type="entry name" value="PROTEIN CBG26694"/>
    <property type="match status" value="1"/>
</dbReference>
<dbReference type="Proteomes" id="UP001178461">
    <property type="component" value="Chromosome 10"/>
</dbReference>
<keyword evidence="5" id="KW-1185">Reference proteome</keyword>
<dbReference type="InterPro" id="IPR041588">
    <property type="entry name" value="Integrase_H2C2"/>
</dbReference>
<dbReference type="GO" id="GO:0003676">
    <property type="term" value="F:nucleic acid binding"/>
    <property type="evidence" value="ECO:0007669"/>
    <property type="project" value="InterPro"/>
</dbReference>
<dbReference type="AlphaFoldDB" id="A0AA35PHY2"/>
<evidence type="ECO:0000256" key="2">
    <source>
        <dbReference type="SAM" id="MobiDB-lite"/>
    </source>
</evidence>
<evidence type="ECO:0000313" key="5">
    <source>
        <dbReference type="Proteomes" id="UP001178461"/>
    </source>
</evidence>
<dbReference type="InterPro" id="IPR012337">
    <property type="entry name" value="RNaseH-like_sf"/>
</dbReference>
<accession>A0AA35PHY2</accession>
<dbReference type="FunFam" id="3.30.420.10:FF:000063">
    <property type="entry name" value="Retrovirus-related Pol polyprotein from transposon 297-like Protein"/>
    <property type="match status" value="1"/>
</dbReference>
<dbReference type="GO" id="GO:0015074">
    <property type="term" value="P:DNA integration"/>
    <property type="evidence" value="ECO:0007669"/>
    <property type="project" value="InterPro"/>
</dbReference>
<dbReference type="Pfam" id="PF00665">
    <property type="entry name" value="rve"/>
    <property type="match status" value="1"/>
</dbReference>
<dbReference type="Pfam" id="PF17921">
    <property type="entry name" value="Integrase_H2C2"/>
    <property type="match status" value="1"/>
</dbReference>
<evidence type="ECO:0000256" key="1">
    <source>
        <dbReference type="ARBA" id="ARBA00039658"/>
    </source>
</evidence>
<dbReference type="InterPro" id="IPR001584">
    <property type="entry name" value="Integrase_cat-core"/>
</dbReference>
<dbReference type="EMBL" id="OX395135">
    <property type="protein sequence ID" value="CAI5785377.1"/>
    <property type="molecule type" value="Genomic_DNA"/>
</dbReference>
<dbReference type="Gene3D" id="1.10.340.70">
    <property type="match status" value="1"/>
</dbReference>
<proteinExistence type="predicted"/>
<evidence type="ECO:0000313" key="4">
    <source>
        <dbReference type="EMBL" id="CAI5785377.1"/>
    </source>
</evidence>
<dbReference type="InterPro" id="IPR050951">
    <property type="entry name" value="Retrovirus_Pol_polyprotein"/>
</dbReference>
<dbReference type="Gene3D" id="3.30.420.10">
    <property type="entry name" value="Ribonuclease H-like superfamily/Ribonuclease H"/>
    <property type="match status" value="1"/>
</dbReference>
<feature type="domain" description="Integrase catalytic" evidence="3">
    <location>
        <begin position="45"/>
        <end position="195"/>
    </location>
</feature>
<dbReference type="PROSITE" id="PS50994">
    <property type="entry name" value="INTEGRASE"/>
    <property type="match status" value="1"/>
</dbReference>
<dbReference type="PANTHER" id="PTHR37984:SF12">
    <property type="entry name" value="RIBONUCLEASE H"/>
    <property type="match status" value="1"/>
</dbReference>
<organism evidence="4 5">
    <name type="scientific">Podarcis lilfordi</name>
    <name type="common">Lilford's wall lizard</name>
    <dbReference type="NCBI Taxonomy" id="74358"/>
    <lineage>
        <taxon>Eukaryota</taxon>
        <taxon>Metazoa</taxon>
        <taxon>Chordata</taxon>
        <taxon>Craniata</taxon>
        <taxon>Vertebrata</taxon>
        <taxon>Euteleostomi</taxon>
        <taxon>Lepidosauria</taxon>
        <taxon>Squamata</taxon>
        <taxon>Bifurcata</taxon>
        <taxon>Unidentata</taxon>
        <taxon>Episquamata</taxon>
        <taxon>Laterata</taxon>
        <taxon>Lacertibaenia</taxon>
        <taxon>Lacertidae</taxon>
        <taxon>Podarcis</taxon>
    </lineage>
</organism>
<dbReference type="InterPro" id="IPR036397">
    <property type="entry name" value="RNaseH_sf"/>
</dbReference>
<name>A0AA35PHY2_9SAUR</name>
<sequence length="385" mass="41938">MKALARCYVWWPNMDDAITAWVSACQACQESRPVPPAAKGHTWETPKTPWSRVHIDLAGPFHGRTFMVVVDAYSKWLEVALMPSTTTEAVIRVLRGLFLTHGCPDVLVSDNGPQFKSGTFERYLLGLGIRHALTAPFYPSSNRQAERMVRSAKEALARLDRGDWHERVAEYLFVQHITPHVVTGRSPAELLMGRRLRSLHPDFAVAEPPGCANAPRSFVPGNQVFARNFVGDIPWVLATVVGVTGPRSYQVVLEDGRLWRRHIDQLRRRVGDLDTTMVPPTALVAPEQTLTDGEAPPTPPSQTAGVEPNQAASEGLPDLPQTQTTAVPDIPPTPLAEIPPTAADPGDLVSTPPRVAPQPQQELCGPPDLASSPGGLAEFPSAQLI</sequence>
<dbReference type="SUPFAM" id="SSF53098">
    <property type="entry name" value="Ribonuclease H-like"/>
    <property type="match status" value="1"/>
</dbReference>
<protein>
    <recommendedName>
        <fullName evidence="1">Gypsy retrotransposon integrase-like protein 1</fullName>
    </recommendedName>
</protein>
<feature type="region of interest" description="Disordered" evidence="2">
    <location>
        <begin position="277"/>
        <end position="385"/>
    </location>
</feature>